<protein>
    <submittedName>
        <fullName evidence="2">Uncharacterized protein</fullName>
    </submittedName>
</protein>
<sequence>MTLSHRPNNPIQARKDQVRRHSRNAVAFVGGGVIGGIGLALIAHTWFFLALGLIVAVAGGGYHAMKVRAIVNHRDQ</sequence>
<reference evidence="3" key="2">
    <citation type="submission" date="2015-05" db="EMBL/GenBank/DDBJ databases">
        <title>Complete genome sequence of Corynebacterium uterequi DSM 45634, isolated from the uterus of a maiden mare.</title>
        <authorList>
            <person name="Ruckert C."/>
            <person name="Albersmeier A."/>
            <person name="Winkler A."/>
            <person name="Tauch A."/>
        </authorList>
    </citation>
    <scope>NUCLEOTIDE SEQUENCE [LARGE SCALE GENOMIC DNA]</scope>
    <source>
        <strain evidence="3">DSM 45634</strain>
    </source>
</reference>
<keyword evidence="1" id="KW-0472">Membrane</keyword>
<dbReference type="PATRIC" id="fig|1072256.5.peg.1426"/>
<dbReference type="EMBL" id="CP011546">
    <property type="protein sequence ID" value="AKK11431.1"/>
    <property type="molecule type" value="Genomic_DNA"/>
</dbReference>
<organism evidence="2 3">
    <name type="scientific">Corynebacterium uterequi</name>
    <dbReference type="NCBI Taxonomy" id="1072256"/>
    <lineage>
        <taxon>Bacteria</taxon>
        <taxon>Bacillati</taxon>
        <taxon>Actinomycetota</taxon>
        <taxon>Actinomycetes</taxon>
        <taxon>Mycobacteriales</taxon>
        <taxon>Corynebacteriaceae</taxon>
        <taxon>Corynebacterium</taxon>
    </lineage>
</organism>
<keyword evidence="1" id="KW-1133">Transmembrane helix</keyword>
<dbReference type="Proteomes" id="UP000035548">
    <property type="component" value="Chromosome"/>
</dbReference>
<dbReference type="RefSeq" id="WP_047259846.1">
    <property type="nucleotide sequence ID" value="NZ_CP011546.1"/>
</dbReference>
<gene>
    <name evidence="2" type="ORF">CUTER_07210</name>
</gene>
<feature type="transmembrane region" description="Helical" evidence="1">
    <location>
        <begin position="46"/>
        <end position="65"/>
    </location>
</feature>
<evidence type="ECO:0000313" key="2">
    <source>
        <dbReference type="EMBL" id="AKK11431.1"/>
    </source>
</evidence>
<feature type="transmembrane region" description="Helical" evidence="1">
    <location>
        <begin position="21"/>
        <end position="40"/>
    </location>
</feature>
<accession>A0A0G3HDH8</accession>
<keyword evidence="1" id="KW-0812">Transmembrane</keyword>
<keyword evidence="3" id="KW-1185">Reference proteome</keyword>
<dbReference type="STRING" id="1072256.CUTER_07210"/>
<name>A0A0G3HDH8_9CORY</name>
<proteinExistence type="predicted"/>
<dbReference type="KEGG" id="cut:CUTER_07210"/>
<evidence type="ECO:0000313" key="3">
    <source>
        <dbReference type="Proteomes" id="UP000035548"/>
    </source>
</evidence>
<evidence type="ECO:0000256" key="1">
    <source>
        <dbReference type="SAM" id="Phobius"/>
    </source>
</evidence>
<dbReference type="AlphaFoldDB" id="A0A0G3HDH8"/>
<reference evidence="2 3" key="1">
    <citation type="journal article" date="2015" name="Genome Announc.">
        <title>Virulence Factor Genes Detected in the Complete Genome Sequence of Corynebacterium uterequi DSM 45634, Isolated from the Uterus of a Maiden Mare.</title>
        <authorList>
            <person name="Ruckert C."/>
            <person name="Kriete M."/>
            <person name="Jaenicke S."/>
            <person name="Winkler A."/>
            <person name="Tauch A."/>
        </authorList>
    </citation>
    <scope>NUCLEOTIDE SEQUENCE [LARGE SCALE GENOMIC DNA]</scope>
    <source>
        <strain evidence="2 3">DSM 45634</strain>
    </source>
</reference>